<dbReference type="GO" id="GO:0051539">
    <property type="term" value="F:4 iron, 4 sulfur cluster binding"/>
    <property type="evidence" value="ECO:0007669"/>
    <property type="project" value="UniProtKB-KW"/>
</dbReference>
<evidence type="ECO:0000313" key="12">
    <source>
        <dbReference type="Proteomes" id="UP000586042"/>
    </source>
</evidence>
<dbReference type="InterPro" id="IPR006638">
    <property type="entry name" value="Elp3/MiaA/NifB-like_rSAM"/>
</dbReference>
<feature type="compositionally biased region" description="Basic and acidic residues" evidence="8">
    <location>
        <begin position="697"/>
        <end position="713"/>
    </location>
</feature>
<accession>A0A7Y6IBM5</accession>
<dbReference type="InterPro" id="IPR034466">
    <property type="entry name" value="Methyltransferase_Class_B"/>
</dbReference>
<comment type="cofactor">
    <cofactor evidence="1">
        <name>[4Fe-4S] cluster</name>
        <dbReference type="ChEBI" id="CHEBI:49883"/>
    </cofactor>
</comment>
<evidence type="ECO:0000256" key="3">
    <source>
        <dbReference type="ARBA" id="ARBA00022679"/>
    </source>
</evidence>
<sequence>MATLDLVFPPLTGANYPYLSTAVLKAYVQQESRHEVGQLDLNLRYIRHLLTPRAVRERVTTAETTARALERRRLSGGEAFHLQHCLDVAGRGPVVADLLPAALRAVRSAASVNDAAEMAVADTVIAEALSAATVDRPPDQLNLVDPVFAASAADPQGLREALTRDDCPFMAAYDRLVAPGELLGDVVGISVVYRGQVPPALALARWLRLRRPRARILLGGPFFTSHRDRLRHHPWLFDLIDAFVVYEGERPLVSYLDHLDTGEPLDGIPGLIFRRDGDVRQTGMPRPVAARDLPTPDFDGLPLHDYLMPAPVLPLLASRGCYWNCAFCTHHHIYGDSYRVRPVELIGRDLATLAERHGCRHVYFVDESMSPKLLRHISRAIKESGTDLRWGCETRMERSLTREDFRLAHESGCRVLSFGMESANQRVLDLMNKGITVATIERIIGDCAEVGIRVHVMCIIGFPGETEEEAQETIDFTAAHRSSIDLLDFSVFCLNRNSPIERSPETFGVTAIRDLVPGHDFEERLAYEVKAGLDRSRAYDVWERAVASEHFAAIRSRCGHAQRERFLFGDDVPAAVGAGELREAVALGPPRALPVWHDVAELREHSRAFAARRGRALSVDGVAFSESWLLLGSGRRLRPRASPGYLVFRPSSWRDVELSGPLVSLASSLAADRSPAGVAKQLDALLRPAARPPAEGTVRERAADERAAAERAAGEGGRPVC</sequence>
<dbReference type="SFLD" id="SFLDG01123">
    <property type="entry name" value="methyltransferase_(Class_B)"/>
    <property type="match status" value="1"/>
</dbReference>
<keyword evidence="5" id="KW-0479">Metal-binding</keyword>
<feature type="region of interest" description="Disordered" evidence="8">
    <location>
        <begin position="689"/>
        <end position="721"/>
    </location>
</feature>
<dbReference type="AlphaFoldDB" id="A0A7Y6IBM5"/>
<dbReference type="InterPro" id="IPR006158">
    <property type="entry name" value="Cobalamin-bd"/>
</dbReference>
<keyword evidence="12" id="KW-1185">Reference proteome</keyword>
<evidence type="ECO:0000256" key="1">
    <source>
        <dbReference type="ARBA" id="ARBA00001966"/>
    </source>
</evidence>
<dbReference type="InterPro" id="IPR023404">
    <property type="entry name" value="rSAM_horseshoe"/>
</dbReference>
<dbReference type="PROSITE" id="PS51332">
    <property type="entry name" value="B12_BINDING"/>
    <property type="match status" value="1"/>
</dbReference>
<keyword evidence="7" id="KW-0411">Iron-sulfur</keyword>
<dbReference type="GO" id="GO:0031419">
    <property type="term" value="F:cobalamin binding"/>
    <property type="evidence" value="ECO:0007669"/>
    <property type="project" value="InterPro"/>
</dbReference>
<dbReference type="CDD" id="cd01335">
    <property type="entry name" value="Radical_SAM"/>
    <property type="match status" value="1"/>
</dbReference>
<dbReference type="InterPro" id="IPR007197">
    <property type="entry name" value="rSAM"/>
</dbReference>
<evidence type="ECO:0000256" key="5">
    <source>
        <dbReference type="ARBA" id="ARBA00022723"/>
    </source>
</evidence>
<evidence type="ECO:0000259" key="9">
    <source>
        <dbReference type="PROSITE" id="PS51332"/>
    </source>
</evidence>
<protein>
    <submittedName>
        <fullName evidence="11">Radical SAM protein</fullName>
    </submittedName>
</protein>
<dbReference type="RefSeq" id="WP_175591398.1">
    <property type="nucleotide sequence ID" value="NZ_JABWGN010000008.1"/>
</dbReference>
<evidence type="ECO:0000259" key="10">
    <source>
        <dbReference type="PROSITE" id="PS51918"/>
    </source>
</evidence>
<feature type="domain" description="Radical SAM core" evidence="10">
    <location>
        <begin position="307"/>
        <end position="544"/>
    </location>
</feature>
<dbReference type="PANTHER" id="PTHR43409:SF7">
    <property type="entry name" value="BLL1977 PROTEIN"/>
    <property type="match status" value="1"/>
</dbReference>
<dbReference type="InterPro" id="IPR058240">
    <property type="entry name" value="rSAM_sf"/>
</dbReference>
<dbReference type="SUPFAM" id="SSF102114">
    <property type="entry name" value="Radical SAM enzymes"/>
    <property type="match status" value="1"/>
</dbReference>
<evidence type="ECO:0000256" key="2">
    <source>
        <dbReference type="ARBA" id="ARBA00022603"/>
    </source>
</evidence>
<dbReference type="GO" id="GO:0046872">
    <property type="term" value="F:metal ion binding"/>
    <property type="evidence" value="ECO:0007669"/>
    <property type="project" value="UniProtKB-KW"/>
</dbReference>
<comment type="caution">
    <text evidence="11">The sequence shown here is derived from an EMBL/GenBank/DDBJ whole genome shotgun (WGS) entry which is preliminary data.</text>
</comment>
<keyword evidence="4" id="KW-0949">S-adenosyl-L-methionine</keyword>
<dbReference type="SFLD" id="SFLDS00029">
    <property type="entry name" value="Radical_SAM"/>
    <property type="match status" value="1"/>
</dbReference>
<gene>
    <name evidence="11" type="ORF">HTZ77_21250</name>
</gene>
<dbReference type="EMBL" id="JABWGN010000008">
    <property type="protein sequence ID" value="NUW33939.1"/>
    <property type="molecule type" value="Genomic_DNA"/>
</dbReference>
<keyword evidence="2" id="KW-0489">Methyltransferase</keyword>
<dbReference type="PROSITE" id="PS51918">
    <property type="entry name" value="RADICAL_SAM"/>
    <property type="match status" value="1"/>
</dbReference>
<dbReference type="Pfam" id="PF04055">
    <property type="entry name" value="Radical_SAM"/>
    <property type="match status" value="1"/>
</dbReference>
<dbReference type="GO" id="GO:0003824">
    <property type="term" value="F:catalytic activity"/>
    <property type="evidence" value="ECO:0007669"/>
    <property type="project" value="InterPro"/>
</dbReference>
<evidence type="ECO:0000256" key="4">
    <source>
        <dbReference type="ARBA" id="ARBA00022691"/>
    </source>
</evidence>
<dbReference type="SMART" id="SM00729">
    <property type="entry name" value="Elp3"/>
    <property type="match status" value="1"/>
</dbReference>
<keyword evidence="6" id="KW-0408">Iron</keyword>
<dbReference type="Gene3D" id="3.80.30.20">
    <property type="entry name" value="tm_1862 like domain"/>
    <property type="match status" value="1"/>
</dbReference>
<name>A0A7Y6IBM5_9ACTN</name>
<keyword evidence="3" id="KW-0808">Transferase</keyword>
<evidence type="ECO:0000256" key="7">
    <source>
        <dbReference type="ARBA" id="ARBA00023014"/>
    </source>
</evidence>
<evidence type="ECO:0000256" key="8">
    <source>
        <dbReference type="SAM" id="MobiDB-lite"/>
    </source>
</evidence>
<dbReference type="SFLD" id="SFLDG01082">
    <property type="entry name" value="B12-binding_domain_containing"/>
    <property type="match status" value="1"/>
</dbReference>
<dbReference type="PANTHER" id="PTHR43409">
    <property type="entry name" value="ANAEROBIC MAGNESIUM-PROTOPORPHYRIN IX MONOMETHYL ESTER CYCLASE-RELATED"/>
    <property type="match status" value="1"/>
</dbReference>
<feature type="domain" description="B12-binding" evidence="9">
    <location>
        <begin position="120"/>
        <end position="266"/>
    </location>
</feature>
<evidence type="ECO:0000313" key="11">
    <source>
        <dbReference type="EMBL" id="NUW33939.1"/>
    </source>
</evidence>
<dbReference type="GO" id="GO:0005829">
    <property type="term" value="C:cytosol"/>
    <property type="evidence" value="ECO:0007669"/>
    <property type="project" value="TreeGrafter"/>
</dbReference>
<organism evidence="11 12">
    <name type="scientific">Nonomuraea montanisoli</name>
    <dbReference type="NCBI Taxonomy" id="2741721"/>
    <lineage>
        <taxon>Bacteria</taxon>
        <taxon>Bacillati</taxon>
        <taxon>Actinomycetota</taxon>
        <taxon>Actinomycetes</taxon>
        <taxon>Streptosporangiales</taxon>
        <taxon>Streptosporangiaceae</taxon>
        <taxon>Nonomuraea</taxon>
    </lineage>
</organism>
<proteinExistence type="predicted"/>
<evidence type="ECO:0000256" key="6">
    <source>
        <dbReference type="ARBA" id="ARBA00023004"/>
    </source>
</evidence>
<dbReference type="Proteomes" id="UP000586042">
    <property type="component" value="Unassembled WGS sequence"/>
</dbReference>
<dbReference type="InterPro" id="IPR051198">
    <property type="entry name" value="BchE-like"/>
</dbReference>
<reference evidence="11 12" key="1">
    <citation type="submission" date="2020-06" db="EMBL/GenBank/DDBJ databases">
        <title>Nonomuraea sp. SMC257, a novel actinomycete isolated from soil.</title>
        <authorList>
            <person name="Chanama M."/>
        </authorList>
    </citation>
    <scope>NUCLEOTIDE SEQUENCE [LARGE SCALE GENOMIC DNA]</scope>
    <source>
        <strain evidence="11 12">SMC257</strain>
    </source>
</reference>